<dbReference type="InterPro" id="IPR013096">
    <property type="entry name" value="Cupin_2"/>
</dbReference>
<dbReference type="PROSITE" id="PS50943">
    <property type="entry name" value="HTH_CROC1"/>
    <property type="match status" value="1"/>
</dbReference>
<dbReference type="Pfam" id="PF07883">
    <property type="entry name" value="Cupin_2"/>
    <property type="match status" value="1"/>
</dbReference>
<dbReference type="AlphaFoldDB" id="A0A947D0D7"/>
<evidence type="ECO:0000259" key="3">
    <source>
        <dbReference type="PROSITE" id="PS50943"/>
    </source>
</evidence>
<dbReference type="InterPro" id="IPR014710">
    <property type="entry name" value="RmlC-like_jellyroll"/>
</dbReference>
<proteinExistence type="predicted"/>
<dbReference type="InterPro" id="IPR050807">
    <property type="entry name" value="TransReg_Diox_bact_type"/>
</dbReference>
<keyword evidence="5" id="KW-1185">Reference proteome</keyword>
<dbReference type="Gene3D" id="1.10.260.40">
    <property type="entry name" value="lambda repressor-like DNA-binding domains"/>
    <property type="match status" value="1"/>
</dbReference>
<protein>
    <submittedName>
        <fullName evidence="4">XRE family transcriptional regulator</fullName>
    </submittedName>
</protein>
<dbReference type="RefSeq" id="WP_261967283.1">
    <property type="nucleotide sequence ID" value="NZ_JAHHZF010000002.1"/>
</dbReference>
<keyword evidence="1" id="KW-0238">DNA-binding</keyword>
<dbReference type="GO" id="GO:0005829">
    <property type="term" value="C:cytosol"/>
    <property type="evidence" value="ECO:0007669"/>
    <property type="project" value="TreeGrafter"/>
</dbReference>
<evidence type="ECO:0000313" key="5">
    <source>
        <dbReference type="Proteomes" id="UP000766595"/>
    </source>
</evidence>
<dbReference type="SUPFAM" id="SSF51182">
    <property type="entry name" value="RmlC-like cupins"/>
    <property type="match status" value="1"/>
</dbReference>
<feature type="domain" description="HTH cro/C1-type" evidence="3">
    <location>
        <begin position="35"/>
        <end position="89"/>
    </location>
</feature>
<evidence type="ECO:0000256" key="1">
    <source>
        <dbReference type="ARBA" id="ARBA00023125"/>
    </source>
</evidence>
<accession>A0A947D0D7</accession>
<name>A0A947D0D7_9HYPH</name>
<comment type="caution">
    <text evidence="4">The sequence shown here is derived from an EMBL/GenBank/DDBJ whole genome shotgun (WGS) entry which is preliminary data.</text>
</comment>
<dbReference type="CDD" id="cd02209">
    <property type="entry name" value="cupin_XRE_C"/>
    <property type="match status" value="1"/>
</dbReference>
<gene>
    <name evidence="4" type="ORF">KL771_04075</name>
</gene>
<feature type="compositionally biased region" description="Basic residues" evidence="2">
    <location>
        <begin position="1"/>
        <end position="10"/>
    </location>
</feature>
<dbReference type="EMBL" id="JAHHZF010000002">
    <property type="protein sequence ID" value="MBT9288613.1"/>
    <property type="molecule type" value="Genomic_DNA"/>
</dbReference>
<feature type="region of interest" description="Disordered" evidence="2">
    <location>
        <begin position="1"/>
        <end position="28"/>
    </location>
</feature>
<organism evidence="4 5">
    <name type="scientific">Prosthecodimorpha staleyi</name>
    <dbReference type="NCBI Taxonomy" id="2840188"/>
    <lineage>
        <taxon>Bacteria</taxon>
        <taxon>Pseudomonadati</taxon>
        <taxon>Pseudomonadota</taxon>
        <taxon>Alphaproteobacteria</taxon>
        <taxon>Hyphomicrobiales</taxon>
        <taxon>Ancalomicrobiaceae</taxon>
        <taxon>Prosthecodimorpha</taxon>
    </lineage>
</organism>
<dbReference type="PANTHER" id="PTHR46797:SF2">
    <property type="entry name" value="TRANSCRIPTIONAL REGULATOR"/>
    <property type="match status" value="1"/>
</dbReference>
<dbReference type="Pfam" id="PF01381">
    <property type="entry name" value="HTH_3"/>
    <property type="match status" value="1"/>
</dbReference>
<reference evidence="4 5" key="1">
    <citation type="submission" date="2021-06" db="EMBL/GenBank/DDBJ databases">
        <authorList>
            <person name="Grouzdev D.S."/>
            <person name="Koziaeva V."/>
        </authorList>
    </citation>
    <scope>NUCLEOTIDE SEQUENCE [LARGE SCALE GENOMIC DNA]</scope>
    <source>
        <strain evidence="4 5">22</strain>
    </source>
</reference>
<dbReference type="InterPro" id="IPR010982">
    <property type="entry name" value="Lambda_DNA-bd_dom_sf"/>
</dbReference>
<dbReference type="InterPro" id="IPR011051">
    <property type="entry name" value="RmlC_Cupin_sf"/>
</dbReference>
<dbReference type="CDD" id="cd00093">
    <property type="entry name" value="HTH_XRE"/>
    <property type="match status" value="1"/>
</dbReference>
<feature type="compositionally biased region" description="Low complexity" evidence="2">
    <location>
        <begin position="11"/>
        <end position="25"/>
    </location>
</feature>
<dbReference type="InterPro" id="IPR001387">
    <property type="entry name" value="Cro/C1-type_HTH"/>
</dbReference>
<dbReference type="SUPFAM" id="SSF47413">
    <property type="entry name" value="lambda repressor-like DNA-binding domains"/>
    <property type="match status" value="1"/>
</dbReference>
<dbReference type="GO" id="GO:0003700">
    <property type="term" value="F:DNA-binding transcription factor activity"/>
    <property type="evidence" value="ECO:0007669"/>
    <property type="project" value="TreeGrafter"/>
</dbReference>
<dbReference type="SMART" id="SM00530">
    <property type="entry name" value="HTH_XRE"/>
    <property type="match status" value="1"/>
</dbReference>
<evidence type="ECO:0000313" key="4">
    <source>
        <dbReference type="EMBL" id="MBT9288613.1"/>
    </source>
</evidence>
<dbReference type="Gene3D" id="2.60.120.10">
    <property type="entry name" value="Jelly Rolls"/>
    <property type="match status" value="1"/>
</dbReference>
<sequence>MEAHRLRRAGRPAPAESPPEAATAEPSERRIGGEIRTLRKARGYTLAVLAEKCGVSVGYLSLIERDMSTPSINTLHAISRALGVTISWFFDAGEVPPEERDLVVRRNRRRRLDYSAGIVDELLSPSLAGQLELLASRFPPGSSSGDAPYTHTGEEAGVVLRGSLELWIDGKIFLLEAGDSFGFPSHLPHRYRNPGNEEAEVIWAITPPSY</sequence>
<dbReference type="Proteomes" id="UP000766595">
    <property type="component" value="Unassembled WGS sequence"/>
</dbReference>
<evidence type="ECO:0000256" key="2">
    <source>
        <dbReference type="SAM" id="MobiDB-lite"/>
    </source>
</evidence>
<dbReference type="PANTHER" id="PTHR46797">
    <property type="entry name" value="HTH-TYPE TRANSCRIPTIONAL REGULATOR"/>
    <property type="match status" value="1"/>
</dbReference>
<dbReference type="GO" id="GO:0003677">
    <property type="term" value="F:DNA binding"/>
    <property type="evidence" value="ECO:0007669"/>
    <property type="project" value="UniProtKB-KW"/>
</dbReference>